<reference evidence="1 2" key="1">
    <citation type="submission" date="2012-04" db="EMBL/GenBank/DDBJ databases">
        <title>The Genome Sequence of Afipia clevelandensis ATCC 49720.</title>
        <authorList>
            <consortium name="The Broad Institute Genome Sequencing Platform"/>
            <person name="Earl A."/>
            <person name="Ward D."/>
            <person name="Feldgarden M."/>
            <person name="Gevers D."/>
            <person name="Huys G."/>
            <person name="Walker B."/>
            <person name="Young S.K."/>
            <person name="Zeng Q."/>
            <person name="Gargeya S."/>
            <person name="Fitzgerald M."/>
            <person name="Haas B."/>
            <person name="Abouelleil A."/>
            <person name="Alvarado L."/>
            <person name="Arachchi H.M."/>
            <person name="Berlin A."/>
            <person name="Chapman S.B."/>
            <person name="Goldberg J."/>
            <person name="Griggs A."/>
            <person name="Gujja S."/>
            <person name="Hansen M."/>
            <person name="Howarth C."/>
            <person name="Imamovic A."/>
            <person name="Larimer J."/>
            <person name="McCowen C."/>
            <person name="Montmayeur A."/>
            <person name="Murphy C."/>
            <person name="Neiman D."/>
            <person name="Pearson M."/>
            <person name="Priest M."/>
            <person name="Roberts A."/>
            <person name="Saif S."/>
            <person name="Shea T."/>
            <person name="Sisk P."/>
            <person name="Sykes S."/>
            <person name="Wortman J."/>
            <person name="Nusbaum C."/>
            <person name="Birren B."/>
        </authorList>
    </citation>
    <scope>NUCLEOTIDE SEQUENCE [LARGE SCALE GENOMIC DNA]</scope>
    <source>
        <strain evidence="1 2">ATCC 49720</strain>
    </source>
</reference>
<dbReference type="Gene3D" id="1.10.1660.10">
    <property type="match status" value="1"/>
</dbReference>
<dbReference type="EMBL" id="AGWY01000008">
    <property type="protein sequence ID" value="EKS35943.1"/>
    <property type="molecule type" value="Genomic_DNA"/>
</dbReference>
<gene>
    <name evidence="1" type="ORF">HMPREF9696_02155</name>
</gene>
<sequence>MNKQEFLAFSGLQIQTLDFWVEQQWLVPVDTTSGAEFSSADVARAHLIRDLKSDLGANDEGIDVILHLMDQLHGLRQALAQLQKEINH</sequence>
<dbReference type="SUPFAM" id="SSF46955">
    <property type="entry name" value="Putative DNA-binding domain"/>
    <property type="match status" value="1"/>
</dbReference>
<dbReference type="Pfam" id="PF13591">
    <property type="entry name" value="MerR_2"/>
    <property type="match status" value="1"/>
</dbReference>
<accession>K8PC75</accession>
<proteinExistence type="predicted"/>
<comment type="caution">
    <text evidence="1">The sequence shown here is derived from an EMBL/GenBank/DDBJ whole genome shotgun (WGS) entry which is preliminary data.</text>
</comment>
<dbReference type="HOGENOM" id="CLU_148676_1_0_5"/>
<dbReference type="PATRIC" id="fig|883079.3.peg.2188"/>
<name>K8PC75_9BRAD</name>
<dbReference type="OrthoDB" id="9800876at2"/>
<organism evidence="1 2">
    <name type="scientific">Afipia clevelandensis ATCC 49720</name>
    <dbReference type="NCBI Taxonomy" id="883079"/>
    <lineage>
        <taxon>Bacteria</taxon>
        <taxon>Pseudomonadati</taxon>
        <taxon>Pseudomonadota</taxon>
        <taxon>Alphaproteobacteria</taxon>
        <taxon>Hyphomicrobiales</taxon>
        <taxon>Nitrobacteraceae</taxon>
        <taxon>Afipia</taxon>
    </lineage>
</organism>
<dbReference type="Proteomes" id="UP000001095">
    <property type="component" value="Unassembled WGS sequence"/>
</dbReference>
<protein>
    <recommendedName>
        <fullName evidence="3">HTH merR-type domain-containing protein</fullName>
    </recommendedName>
</protein>
<dbReference type="AlphaFoldDB" id="K8PC75"/>
<keyword evidence="2" id="KW-1185">Reference proteome</keyword>
<evidence type="ECO:0008006" key="3">
    <source>
        <dbReference type="Google" id="ProtNLM"/>
    </source>
</evidence>
<evidence type="ECO:0000313" key="2">
    <source>
        <dbReference type="Proteomes" id="UP000001095"/>
    </source>
</evidence>
<dbReference type="InterPro" id="IPR009061">
    <property type="entry name" value="DNA-bd_dom_put_sf"/>
</dbReference>
<evidence type="ECO:0000313" key="1">
    <source>
        <dbReference type="EMBL" id="EKS35943.1"/>
    </source>
</evidence>
<dbReference type="RefSeq" id="WP_002713021.1">
    <property type="nucleotide sequence ID" value="NZ_KB375281.1"/>
</dbReference>